<gene>
    <name evidence="1" type="ORF">BD626DRAFT_171255</name>
</gene>
<dbReference type="AlphaFoldDB" id="A0A550CR48"/>
<proteinExistence type="predicted"/>
<name>A0A550CR48_9AGAR</name>
<dbReference type="Proteomes" id="UP000320762">
    <property type="component" value="Unassembled WGS sequence"/>
</dbReference>
<reference evidence="1 2" key="1">
    <citation type="journal article" date="2019" name="New Phytol.">
        <title>Comparative genomics reveals unique wood-decay strategies and fruiting body development in the Schizophyllaceae.</title>
        <authorList>
            <person name="Almasi E."/>
            <person name="Sahu N."/>
            <person name="Krizsan K."/>
            <person name="Balint B."/>
            <person name="Kovacs G.M."/>
            <person name="Kiss B."/>
            <person name="Cseklye J."/>
            <person name="Drula E."/>
            <person name="Henrissat B."/>
            <person name="Nagy I."/>
            <person name="Chovatia M."/>
            <person name="Adam C."/>
            <person name="LaButti K."/>
            <person name="Lipzen A."/>
            <person name="Riley R."/>
            <person name="Grigoriev I.V."/>
            <person name="Nagy L.G."/>
        </authorList>
    </citation>
    <scope>NUCLEOTIDE SEQUENCE [LARGE SCALE GENOMIC DNA]</scope>
    <source>
        <strain evidence="1 2">NL-1724</strain>
    </source>
</reference>
<dbReference type="EMBL" id="VDMD01000003">
    <property type="protein sequence ID" value="TRM67244.1"/>
    <property type="molecule type" value="Genomic_DNA"/>
</dbReference>
<organism evidence="1 2">
    <name type="scientific">Schizophyllum amplum</name>
    <dbReference type="NCBI Taxonomy" id="97359"/>
    <lineage>
        <taxon>Eukaryota</taxon>
        <taxon>Fungi</taxon>
        <taxon>Dikarya</taxon>
        <taxon>Basidiomycota</taxon>
        <taxon>Agaricomycotina</taxon>
        <taxon>Agaricomycetes</taxon>
        <taxon>Agaricomycetidae</taxon>
        <taxon>Agaricales</taxon>
        <taxon>Schizophyllaceae</taxon>
        <taxon>Schizophyllum</taxon>
    </lineage>
</organism>
<sequence>MRRIQHVMPSPHRRVPSLRISHVSPRTDRVFSVSRRQVRLIALPLSTSHRTFPPFAISTIPFVHDDLALHRRGRVRREARLATCGHFEDPPSTLGISGLPRSVGRIMIAFGGHGLVARRPFAERQRSMHNALHAQRSAARRTVGSLHRRPRGLICMHRRRVSRSAFGHRVSPSGFAYRSRVSGQCALLGEWRARLRGYAHVHARR</sequence>
<keyword evidence="2" id="KW-1185">Reference proteome</keyword>
<accession>A0A550CR48</accession>
<evidence type="ECO:0000313" key="1">
    <source>
        <dbReference type="EMBL" id="TRM67244.1"/>
    </source>
</evidence>
<protein>
    <submittedName>
        <fullName evidence="1">Uncharacterized protein</fullName>
    </submittedName>
</protein>
<evidence type="ECO:0000313" key="2">
    <source>
        <dbReference type="Proteomes" id="UP000320762"/>
    </source>
</evidence>
<comment type="caution">
    <text evidence="1">The sequence shown here is derived from an EMBL/GenBank/DDBJ whole genome shotgun (WGS) entry which is preliminary data.</text>
</comment>